<accession>A0A6B2LG96</accession>
<keyword evidence="2" id="KW-0732">Signal</keyword>
<dbReference type="SUPFAM" id="SSF81324">
    <property type="entry name" value="Voltage-gated potassium channels"/>
    <property type="match status" value="1"/>
</dbReference>
<protein>
    <recommendedName>
        <fullName evidence="3">Potassium channel domain-containing protein</fullName>
    </recommendedName>
</protein>
<feature type="transmembrane region" description="Helical" evidence="1">
    <location>
        <begin position="158"/>
        <end position="179"/>
    </location>
</feature>
<sequence length="228" mass="25590">MKPWLTNKLLLMSVAWQVFSIVVLELVPEKKDTPPDEELIGFEVAVIVILLFQGLHLLFVVVVSIKLVKQILHKTVSPWFLAQSYLSTILLYAGIYTMIYKIAVIKELSPFSFAVDPAASAGRFKWVLTWVSFLYFSTATMTTVGYGDISASVWYTRLIAASEMLFSILYSAVILSIGLQHFTTKNNLVPIDEASSVSKQNIFFNKPLVELGKMLQDTDDTPTIIFPV</sequence>
<organism evidence="4">
    <name type="scientific">Arcella intermedia</name>
    <dbReference type="NCBI Taxonomy" id="1963864"/>
    <lineage>
        <taxon>Eukaryota</taxon>
        <taxon>Amoebozoa</taxon>
        <taxon>Tubulinea</taxon>
        <taxon>Elardia</taxon>
        <taxon>Arcellinida</taxon>
        <taxon>Sphaerothecina</taxon>
        <taxon>Arcellidae</taxon>
        <taxon>Arcella</taxon>
    </lineage>
</organism>
<evidence type="ECO:0000259" key="3">
    <source>
        <dbReference type="Pfam" id="PF07885"/>
    </source>
</evidence>
<keyword evidence="1" id="KW-1133">Transmembrane helix</keyword>
<proteinExistence type="predicted"/>
<evidence type="ECO:0000256" key="1">
    <source>
        <dbReference type="SAM" id="Phobius"/>
    </source>
</evidence>
<reference evidence="4" key="1">
    <citation type="journal article" date="2020" name="J. Eukaryot. Microbiol.">
        <title>De novo Sequencing, Assembly and Annotation of the Transcriptome for the Free-Living Testate Amoeba Arcella intermedia.</title>
        <authorList>
            <person name="Ribeiro G.M."/>
            <person name="Porfirio-Sousa A.L."/>
            <person name="Maurer-Alcala X.X."/>
            <person name="Katz L.A."/>
            <person name="Lahr D.J.G."/>
        </authorList>
    </citation>
    <scope>NUCLEOTIDE SEQUENCE</scope>
</reference>
<evidence type="ECO:0000256" key="2">
    <source>
        <dbReference type="SAM" id="SignalP"/>
    </source>
</evidence>
<dbReference type="Pfam" id="PF07885">
    <property type="entry name" value="Ion_trans_2"/>
    <property type="match status" value="1"/>
</dbReference>
<dbReference type="AlphaFoldDB" id="A0A6B2LG96"/>
<keyword evidence="1" id="KW-0472">Membrane</keyword>
<name>A0A6B2LG96_9EUKA</name>
<feature type="transmembrane region" description="Helical" evidence="1">
    <location>
        <begin position="80"/>
        <end position="104"/>
    </location>
</feature>
<dbReference type="InterPro" id="IPR013099">
    <property type="entry name" value="K_chnl_dom"/>
</dbReference>
<feature type="transmembrane region" description="Helical" evidence="1">
    <location>
        <begin position="124"/>
        <end position="146"/>
    </location>
</feature>
<feature type="signal peptide" evidence="2">
    <location>
        <begin position="1"/>
        <end position="20"/>
    </location>
</feature>
<keyword evidence="1" id="KW-0812">Transmembrane</keyword>
<feature type="domain" description="Potassium channel" evidence="3">
    <location>
        <begin position="103"/>
        <end position="178"/>
    </location>
</feature>
<feature type="transmembrane region" description="Helical" evidence="1">
    <location>
        <begin position="44"/>
        <end position="68"/>
    </location>
</feature>
<feature type="chain" id="PRO_5025458191" description="Potassium channel domain-containing protein" evidence="2">
    <location>
        <begin position="21"/>
        <end position="228"/>
    </location>
</feature>
<evidence type="ECO:0000313" key="4">
    <source>
        <dbReference type="EMBL" id="NDV35994.1"/>
    </source>
</evidence>
<dbReference type="Gene3D" id="1.10.287.70">
    <property type="match status" value="1"/>
</dbReference>
<dbReference type="EMBL" id="GIBP01007025">
    <property type="protein sequence ID" value="NDV35994.1"/>
    <property type="molecule type" value="Transcribed_RNA"/>
</dbReference>